<gene>
    <name evidence="1" type="ORF">FGIG_09447</name>
</gene>
<sequence length="382" mass="45018">MVQTCLCRSLFCLSEFDKWRSLATFHSVVQLLENMNGTKMRQISFSRNSPRTISRISLRQDRIVLRKIRSDWFLDFSHTSNSLITSKRKVPASQIRTDRNAVVTIEEINDVTFVRLKKSGMKLHYSQSFLTLMRSEEMNKLLLRFIHYFDSYFYILEFKEKFSNYNLMPTRSQIQDQKQRRDQLNSLRYELAVTYAEFILLERQTYASKQRIMYRPVDPATETIHDQKLFEAIYWFLVFGVWITFDRHHFKDICTEIGDFTRSDMFNSLGRMGAARFSKNVGENQLMKDLYKTNLPRDLMSNQRSPALRLLIPEPRDRVGILLQSLRMKTKDAARRQDASVQSDNQRYGILGDARYLYDDQLIANSTENATEQAGTSSQQDI</sequence>
<evidence type="ECO:0008006" key="3">
    <source>
        <dbReference type="Google" id="ProtNLM"/>
    </source>
</evidence>
<dbReference type="OrthoDB" id="6724830at2759"/>
<protein>
    <recommendedName>
        <fullName evidence="3">Protein phosphatase 1 regulatory subunit 36</fullName>
    </recommendedName>
</protein>
<evidence type="ECO:0000313" key="1">
    <source>
        <dbReference type="EMBL" id="TPP57763.1"/>
    </source>
</evidence>
<dbReference type="PANTHER" id="PTHR21055:SF3">
    <property type="entry name" value="PROTEIN PHOSPHATASE 1 REGULATORY SUBUNIT 36"/>
    <property type="match status" value="1"/>
</dbReference>
<dbReference type="EMBL" id="SUNJ01012785">
    <property type="protein sequence ID" value="TPP57763.1"/>
    <property type="molecule type" value="Genomic_DNA"/>
</dbReference>
<dbReference type="PANTHER" id="PTHR21055">
    <property type="entry name" value="PROTEIN PHOSPHATASE 1 REGULATORY SUBUNIT 36"/>
    <property type="match status" value="1"/>
</dbReference>
<dbReference type="GO" id="GO:0019902">
    <property type="term" value="F:phosphatase binding"/>
    <property type="evidence" value="ECO:0007669"/>
    <property type="project" value="InterPro"/>
</dbReference>
<comment type="caution">
    <text evidence="1">The sequence shown here is derived from an EMBL/GenBank/DDBJ whole genome shotgun (WGS) entry which is preliminary data.</text>
</comment>
<reference evidence="1 2" key="1">
    <citation type="submission" date="2019-04" db="EMBL/GenBank/DDBJ databases">
        <title>Annotation for the trematode Fasciola gigantica.</title>
        <authorList>
            <person name="Choi Y.-J."/>
        </authorList>
    </citation>
    <scope>NUCLEOTIDE SEQUENCE [LARGE SCALE GENOMIC DNA]</scope>
    <source>
        <strain evidence="1">Uganda_cow_1</strain>
    </source>
</reference>
<proteinExistence type="predicted"/>
<dbReference type="AlphaFoldDB" id="A0A504Y9V2"/>
<name>A0A504Y9V2_FASGI</name>
<evidence type="ECO:0000313" key="2">
    <source>
        <dbReference type="Proteomes" id="UP000316759"/>
    </source>
</evidence>
<dbReference type="Proteomes" id="UP000316759">
    <property type="component" value="Unassembled WGS sequence"/>
</dbReference>
<dbReference type="Pfam" id="PF14895">
    <property type="entry name" value="PPPI_inhib"/>
    <property type="match status" value="1"/>
</dbReference>
<organism evidence="1 2">
    <name type="scientific">Fasciola gigantica</name>
    <name type="common">Giant liver fluke</name>
    <dbReference type="NCBI Taxonomy" id="46835"/>
    <lineage>
        <taxon>Eukaryota</taxon>
        <taxon>Metazoa</taxon>
        <taxon>Spiralia</taxon>
        <taxon>Lophotrochozoa</taxon>
        <taxon>Platyhelminthes</taxon>
        <taxon>Trematoda</taxon>
        <taxon>Digenea</taxon>
        <taxon>Plagiorchiida</taxon>
        <taxon>Echinostomata</taxon>
        <taxon>Echinostomatoidea</taxon>
        <taxon>Fasciolidae</taxon>
        <taxon>Fasciola</taxon>
    </lineage>
</organism>
<dbReference type="InterPro" id="IPR026142">
    <property type="entry name" value="Pro_pase_1_reg_su_36"/>
</dbReference>
<keyword evidence="2" id="KW-1185">Reference proteome</keyword>
<accession>A0A504Y9V2</accession>